<evidence type="ECO:0000313" key="2">
    <source>
        <dbReference type="EMBL" id="OFC69089.1"/>
    </source>
</evidence>
<dbReference type="SUPFAM" id="SSF49384">
    <property type="entry name" value="Carbohydrate-binding domain"/>
    <property type="match status" value="1"/>
</dbReference>
<feature type="chain" id="PRO_5009209444" description="Cohesin domain-containing protein" evidence="1">
    <location>
        <begin position="22"/>
        <end position="195"/>
    </location>
</feature>
<gene>
    <name evidence="2" type="ORF">BFC18_20360</name>
</gene>
<organism evidence="2 3">
    <name type="scientific">Alteromonas confluentis</name>
    <dbReference type="NCBI Taxonomy" id="1656094"/>
    <lineage>
        <taxon>Bacteria</taxon>
        <taxon>Pseudomonadati</taxon>
        <taxon>Pseudomonadota</taxon>
        <taxon>Gammaproteobacteria</taxon>
        <taxon>Alteromonadales</taxon>
        <taxon>Alteromonadaceae</taxon>
        <taxon>Alteromonas/Salinimonas group</taxon>
        <taxon>Alteromonas</taxon>
    </lineage>
</organism>
<name>A0A1E7Z6A5_9ALTE</name>
<reference evidence="2 3" key="1">
    <citation type="submission" date="2016-08" db="EMBL/GenBank/DDBJ databases">
        <authorList>
            <person name="Seilhamer J.J."/>
        </authorList>
    </citation>
    <scope>NUCLEOTIDE SEQUENCE [LARGE SCALE GENOMIC DNA]</scope>
    <source>
        <strain evidence="2 3">KCTC 42603</strain>
    </source>
</reference>
<dbReference type="OrthoDB" id="6385379at2"/>
<keyword evidence="1" id="KW-0732">Signal</keyword>
<sequence>MKHLCILSSVMLMLGSATASAAPVLSFGELEQDYLYSAYEGDSLEIPVWISGLDPENVGGFDVTFTFDEPVTDLVSVDFSLDSVGTFIYDSVDSYGEVTLSAVSLDWDLSGQPSAFQIASLTFSAVSAGLGQMMFTDVLLSDDFGSPLSLADSFIADINVMSVQVPPTPVPAPPAAGLMLFSLLLLPLRKRLFKS</sequence>
<feature type="signal peptide" evidence="1">
    <location>
        <begin position="1"/>
        <end position="21"/>
    </location>
</feature>
<dbReference type="Gene3D" id="2.60.40.680">
    <property type="match status" value="1"/>
</dbReference>
<accession>A0A1E7Z6A5</accession>
<protein>
    <recommendedName>
        <fullName evidence="4">Cohesin domain-containing protein</fullName>
    </recommendedName>
</protein>
<dbReference type="GO" id="GO:0030246">
    <property type="term" value="F:carbohydrate binding"/>
    <property type="evidence" value="ECO:0007669"/>
    <property type="project" value="InterPro"/>
</dbReference>
<proteinExistence type="predicted"/>
<keyword evidence="3" id="KW-1185">Reference proteome</keyword>
<dbReference type="RefSeq" id="WP_070127265.1">
    <property type="nucleotide sequence ID" value="NZ_MDHN01000041.1"/>
</dbReference>
<evidence type="ECO:0008006" key="4">
    <source>
        <dbReference type="Google" id="ProtNLM"/>
    </source>
</evidence>
<dbReference type="InterPro" id="IPR008965">
    <property type="entry name" value="CBM2/CBM3_carb-bd_dom_sf"/>
</dbReference>
<evidence type="ECO:0000313" key="3">
    <source>
        <dbReference type="Proteomes" id="UP000175691"/>
    </source>
</evidence>
<dbReference type="Proteomes" id="UP000175691">
    <property type="component" value="Unassembled WGS sequence"/>
</dbReference>
<dbReference type="EMBL" id="MDHN01000041">
    <property type="protein sequence ID" value="OFC69089.1"/>
    <property type="molecule type" value="Genomic_DNA"/>
</dbReference>
<evidence type="ECO:0000256" key="1">
    <source>
        <dbReference type="SAM" id="SignalP"/>
    </source>
</evidence>
<dbReference type="AlphaFoldDB" id="A0A1E7Z6A5"/>
<comment type="caution">
    <text evidence="2">The sequence shown here is derived from an EMBL/GenBank/DDBJ whole genome shotgun (WGS) entry which is preliminary data.</text>
</comment>